<dbReference type="Gene3D" id="3.30.70.920">
    <property type="match status" value="1"/>
</dbReference>
<evidence type="ECO:0000256" key="3">
    <source>
        <dbReference type="ARBA" id="ARBA00023163"/>
    </source>
</evidence>
<evidence type="ECO:0000259" key="4">
    <source>
        <dbReference type="PROSITE" id="PS50956"/>
    </source>
</evidence>
<dbReference type="InterPro" id="IPR019888">
    <property type="entry name" value="Tscrpt_reg_AsnC-like"/>
</dbReference>
<evidence type="ECO:0000313" key="6">
    <source>
        <dbReference type="Proteomes" id="UP000028824"/>
    </source>
</evidence>
<dbReference type="SMART" id="SM00344">
    <property type="entry name" value="HTH_ASNC"/>
    <property type="match status" value="1"/>
</dbReference>
<dbReference type="PANTHER" id="PTHR30154">
    <property type="entry name" value="LEUCINE-RESPONSIVE REGULATORY PROTEIN"/>
    <property type="match status" value="1"/>
</dbReference>
<evidence type="ECO:0000313" key="5">
    <source>
        <dbReference type="EMBL" id="KFI25844.1"/>
    </source>
</evidence>
<accession>A0A086XUZ4</accession>
<dbReference type="Pfam" id="PF01037">
    <property type="entry name" value="AsnC_trans_reg"/>
    <property type="match status" value="1"/>
</dbReference>
<reference evidence="5 6" key="1">
    <citation type="submission" date="2014-03" db="EMBL/GenBank/DDBJ databases">
        <title>Genome of Paenirhodobacter enshiensis DW2-9.</title>
        <authorList>
            <person name="Wang D."/>
            <person name="Wang G."/>
        </authorList>
    </citation>
    <scope>NUCLEOTIDE SEQUENCE [LARGE SCALE GENOMIC DNA]</scope>
    <source>
        <strain evidence="5 6">DW2-9</strain>
    </source>
</reference>
<keyword evidence="2" id="KW-0238">DNA-binding</keyword>
<dbReference type="CDD" id="cd00090">
    <property type="entry name" value="HTH_ARSR"/>
    <property type="match status" value="1"/>
</dbReference>
<dbReference type="GO" id="GO:0005829">
    <property type="term" value="C:cytosol"/>
    <property type="evidence" value="ECO:0007669"/>
    <property type="project" value="TreeGrafter"/>
</dbReference>
<dbReference type="OrthoDB" id="8085200at2"/>
<comment type="caution">
    <text evidence="5">The sequence shown here is derived from an EMBL/GenBank/DDBJ whole genome shotgun (WGS) entry which is preliminary data.</text>
</comment>
<sequence length="162" mass="18184">MTKTDKSPALDATDRRILAALRRNGRLTVAELSQQVGLSQSPCWTRLKRLEASGAIDGYVALINPEAVGIDEIFFVEITLDHHDEAILERFGAALARMPEVLEAHLVTGDYDYLVKIAVADRAHYERFLRQTLYRVAGIKHTRSTFALRALKREVSVDPLLI</sequence>
<dbReference type="Proteomes" id="UP000028824">
    <property type="component" value="Unassembled WGS sequence"/>
</dbReference>
<protein>
    <submittedName>
        <fullName evidence="5">AsnC family transcriptional regulator</fullName>
    </submittedName>
</protein>
<organism evidence="5 6">
    <name type="scientific">Paenirhodobacter enshiensis</name>
    <dbReference type="NCBI Taxonomy" id="1105367"/>
    <lineage>
        <taxon>Bacteria</taxon>
        <taxon>Pseudomonadati</taxon>
        <taxon>Pseudomonadota</taxon>
        <taxon>Alphaproteobacteria</taxon>
        <taxon>Rhodobacterales</taxon>
        <taxon>Rhodobacter group</taxon>
        <taxon>Paenirhodobacter</taxon>
    </lineage>
</organism>
<evidence type="ECO:0000256" key="2">
    <source>
        <dbReference type="ARBA" id="ARBA00023125"/>
    </source>
</evidence>
<dbReference type="GO" id="GO:0006355">
    <property type="term" value="P:regulation of DNA-templated transcription"/>
    <property type="evidence" value="ECO:0007669"/>
    <property type="project" value="UniProtKB-ARBA"/>
</dbReference>
<dbReference type="InterPro" id="IPR036388">
    <property type="entry name" value="WH-like_DNA-bd_sf"/>
</dbReference>
<dbReference type="RefSeq" id="WP_036637953.1">
    <property type="nucleotide sequence ID" value="NZ_JAYRMG010000011.1"/>
</dbReference>
<keyword evidence="1" id="KW-0805">Transcription regulation</keyword>
<dbReference type="GO" id="GO:0043565">
    <property type="term" value="F:sequence-specific DNA binding"/>
    <property type="evidence" value="ECO:0007669"/>
    <property type="project" value="InterPro"/>
</dbReference>
<feature type="domain" description="HTH asnC-type" evidence="4">
    <location>
        <begin position="10"/>
        <end position="71"/>
    </location>
</feature>
<keyword evidence="6" id="KW-1185">Reference proteome</keyword>
<dbReference type="InterPro" id="IPR011008">
    <property type="entry name" value="Dimeric_a/b-barrel"/>
</dbReference>
<dbReference type="PROSITE" id="PS50956">
    <property type="entry name" value="HTH_ASNC_2"/>
    <property type="match status" value="1"/>
</dbReference>
<dbReference type="InterPro" id="IPR000485">
    <property type="entry name" value="AsnC-type_HTH_dom"/>
</dbReference>
<dbReference type="eggNOG" id="COG1522">
    <property type="taxonomic scope" value="Bacteria"/>
</dbReference>
<dbReference type="InterPro" id="IPR019887">
    <property type="entry name" value="Tscrpt_reg_AsnC/Lrp_C"/>
</dbReference>
<proteinExistence type="predicted"/>
<dbReference type="InterPro" id="IPR011991">
    <property type="entry name" value="ArsR-like_HTH"/>
</dbReference>
<dbReference type="InterPro" id="IPR019885">
    <property type="entry name" value="Tscrpt_reg_HTH_AsnC-type_CS"/>
</dbReference>
<dbReference type="SUPFAM" id="SSF54909">
    <property type="entry name" value="Dimeric alpha+beta barrel"/>
    <property type="match status" value="1"/>
</dbReference>
<keyword evidence="3" id="KW-0804">Transcription</keyword>
<dbReference type="GO" id="GO:0043200">
    <property type="term" value="P:response to amino acid"/>
    <property type="evidence" value="ECO:0007669"/>
    <property type="project" value="TreeGrafter"/>
</dbReference>
<dbReference type="SUPFAM" id="SSF46785">
    <property type="entry name" value="Winged helix' DNA-binding domain"/>
    <property type="match status" value="1"/>
</dbReference>
<dbReference type="InterPro" id="IPR036390">
    <property type="entry name" value="WH_DNA-bd_sf"/>
</dbReference>
<name>A0A086XUZ4_9RHOB</name>
<dbReference type="EMBL" id="JFZB01000019">
    <property type="protein sequence ID" value="KFI25844.1"/>
    <property type="molecule type" value="Genomic_DNA"/>
</dbReference>
<dbReference type="PRINTS" id="PR00033">
    <property type="entry name" value="HTHASNC"/>
</dbReference>
<dbReference type="Gene3D" id="1.10.10.10">
    <property type="entry name" value="Winged helix-like DNA-binding domain superfamily/Winged helix DNA-binding domain"/>
    <property type="match status" value="1"/>
</dbReference>
<dbReference type="PANTHER" id="PTHR30154:SF34">
    <property type="entry name" value="TRANSCRIPTIONAL REGULATOR AZLB"/>
    <property type="match status" value="1"/>
</dbReference>
<dbReference type="AlphaFoldDB" id="A0A086XUZ4"/>
<dbReference type="PROSITE" id="PS00519">
    <property type="entry name" value="HTH_ASNC_1"/>
    <property type="match status" value="1"/>
</dbReference>
<dbReference type="STRING" id="1105367.CG50_03025"/>
<gene>
    <name evidence="5" type="ORF">CG50_03025</name>
</gene>
<evidence type="ECO:0000256" key="1">
    <source>
        <dbReference type="ARBA" id="ARBA00023015"/>
    </source>
</evidence>
<dbReference type="Pfam" id="PF13412">
    <property type="entry name" value="HTH_24"/>
    <property type="match status" value="1"/>
</dbReference>